<dbReference type="VEuPathDB" id="FungiDB:MCYG_07176"/>
<dbReference type="InterPro" id="IPR011249">
    <property type="entry name" value="Metalloenz_LuxS/M16"/>
</dbReference>
<dbReference type="eggNOG" id="KOG0961">
    <property type="taxonomic scope" value="Eukaryota"/>
</dbReference>
<dbReference type="PANTHER" id="PTHR43016:SF16">
    <property type="entry name" value="METALLOPROTEASE, PUTATIVE (AFU_ORTHOLOGUE AFUA_4G07610)-RELATED"/>
    <property type="match status" value="1"/>
</dbReference>
<keyword evidence="4" id="KW-1185">Reference proteome</keyword>
<evidence type="ECO:0000256" key="1">
    <source>
        <dbReference type="SAM" id="MobiDB-lite"/>
    </source>
</evidence>
<dbReference type="SUPFAM" id="SSF63411">
    <property type="entry name" value="LuxS/MPP-like metallohydrolase"/>
    <property type="match status" value="4"/>
</dbReference>
<dbReference type="AlphaFoldDB" id="C5FXV9"/>
<name>C5FXV9_ARTOC</name>
<dbReference type="OrthoDB" id="4953at2759"/>
<dbReference type="RefSeq" id="XP_002843393.1">
    <property type="nucleotide sequence ID" value="XM_002843347.1"/>
</dbReference>
<dbReference type="EMBL" id="DS995707">
    <property type="protein sequence ID" value="EEQ34357.1"/>
    <property type="molecule type" value="Genomic_DNA"/>
</dbReference>
<dbReference type="PANTHER" id="PTHR43016">
    <property type="entry name" value="PRESEQUENCE PROTEASE"/>
    <property type="match status" value="1"/>
</dbReference>
<organism evidence="3 4">
    <name type="scientific">Arthroderma otae (strain ATCC MYA-4605 / CBS 113480)</name>
    <name type="common">Microsporum canis</name>
    <dbReference type="NCBI Taxonomy" id="554155"/>
    <lineage>
        <taxon>Eukaryota</taxon>
        <taxon>Fungi</taxon>
        <taxon>Dikarya</taxon>
        <taxon>Ascomycota</taxon>
        <taxon>Pezizomycotina</taxon>
        <taxon>Eurotiomycetes</taxon>
        <taxon>Eurotiomycetidae</taxon>
        <taxon>Onygenales</taxon>
        <taxon>Arthrodermataceae</taxon>
        <taxon>Microsporum</taxon>
    </lineage>
</organism>
<accession>C5FXV9</accession>
<dbReference type="Gene3D" id="3.30.830.10">
    <property type="entry name" value="Metalloenzyme, LuxS/M16 peptidase-like"/>
    <property type="match status" value="4"/>
</dbReference>
<proteinExistence type="predicted"/>
<sequence>MQPKTSFRRVQQFTPEYSTSVFTQYESTRTGMRVVTIDRKGPKIEGHFVLATEIHDDSGAPHTLEHLCFEGSRNYKFKGGLSNLANRLYSEVNAWTSVDCTAYTIETAGWEGFALLLPVYLEHIIVPTLSDASCYTEVYHIDGTGHDAGVVYSEMQATQNDINNLVDLRCRRLLYPQGVGFRYETQGRMESLRLLTADRIREFHRKLYQPKNLCLIISGDVDNENLLYVLDKFEDTIMDVIPSPDEPFNRPWIDSLQVSPLEVTTIEKVEFPEEDESFGEIDIRFLGPDFRDQVQASALRVVLLYLAGSSASLLRNTLVEKERVASDISYDTEERPRTEISFNISSVATEQLEAVERRFFEILKDAMEKEIDLNYMQVCIQRHQRTWKFVTETSSTPFTEAVITDFLFGERDGSTLEKIGTLEAYKVLETWTDTEWRSYIKKWISDAHHVSILAVPSAKLATKLMEDEHKRIEERKFELGTEGLKRLAEALEKAKAENDQETSTGLLSRVVIPDVNSIHFIQTTTAKSGSALKSGHPDNRIQKLIDSDGSELPLFIHFEHIPSNFVHLTLMISTTDVPCHLLPLLSIYTKSFFSLPIKRGEDILSFEKVIVELEKDTVEYCMCPSDSNPESLSIILRAEVDRYQAIIKWLKELIWSSIFEVDRLVAITAKLLAGLSEEKRCGESMVEAIGLMIHLGNKSISRAQTALVKAQYLRRVKKLLAFKPEEIVSSMEEIRSALFRPENFRVLVVADMEKLTNPAASWNTLIGDLDTSKELAPVAKVAERLCDAGRHPGRHAYVVPMKTVDSSFAESSSRGLCTYDDPKLPALMVAIAYMNVEGGPLWIALRGSGLAYSYCLRSNIDSGLVHFMVHESPNAHKAFEAAKKAVEDRLSESVKIDPVMVLEGAISYLVSSFATDKQTYYDAAYDSFIKDVIFDVPSDYNEALLKKIRAVDLDQVKEALRDIILPLFTPGKADLFVTCASTLEDIIYKGFTSSGFKPEVRSLRDFEDDYGMKLIDGDNQGYSGYKEDKESEDYDEHDDDEEDEDEEDDDEEDDDEEDDDEEDDDEEDEDDEE</sequence>
<evidence type="ECO:0000313" key="4">
    <source>
        <dbReference type="Proteomes" id="UP000002035"/>
    </source>
</evidence>
<dbReference type="InterPro" id="IPR007863">
    <property type="entry name" value="Peptidase_M16_C"/>
</dbReference>
<feature type="domain" description="Peptidase M16 C-terminal" evidence="2">
    <location>
        <begin position="195"/>
        <end position="372"/>
    </location>
</feature>
<dbReference type="GeneID" id="9225386"/>
<dbReference type="GO" id="GO:0046872">
    <property type="term" value="F:metal ion binding"/>
    <property type="evidence" value="ECO:0007669"/>
    <property type="project" value="InterPro"/>
</dbReference>
<reference evidence="4" key="1">
    <citation type="journal article" date="2012" name="MBio">
        <title>Comparative genome analysis of Trichophyton rubrum and related dermatophytes reveals candidate genes involved in infection.</title>
        <authorList>
            <person name="Martinez D.A."/>
            <person name="Oliver B.G."/>
            <person name="Graeser Y."/>
            <person name="Goldberg J.M."/>
            <person name="Li W."/>
            <person name="Martinez-Rossi N.M."/>
            <person name="Monod M."/>
            <person name="Shelest E."/>
            <person name="Barton R.C."/>
            <person name="Birch E."/>
            <person name="Brakhage A.A."/>
            <person name="Chen Z."/>
            <person name="Gurr S.J."/>
            <person name="Heiman D."/>
            <person name="Heitman J."/>
            <person name="Kosti I."/>
            <person name="Rossi A."/>
            <person name="Saif S."/>
            <person name="Samalova M."/>
            <person name="Saunders C.W."/>
            <person name="Shea T."/>
            <person name="Summerbell R.C."/>
            <person name="Xu J."/>
            <person name="Young S."/>
            <person name="Zeng Q."/>
            <person name="Birren B.W."/>
            <person name="Cuomo C.A."/>
            <person name="White T.C."/>
        </authorList>
    </citation>
    <scope>NUCLEOTIDE SEQUENCE [LARGE SCALE GENOMIC DNA]</scope>
    <source>
        <strain evidence="4">ATCC MYA-4605 / CBS 113480</strain>
    </source>
</reference>
<feature type="compositionally biased region" description="Acidic residues" evidence="1">
    <location>
        <begin position="1030"/>
        <end position="1073"/>
    </location>
</feature>
<evidence type="ECO:0000259" key="2">
    <source>
        <dbReference type="Pfam" id="PF05193"/>
    </source>
</evidence>
<dbReference type="STRING" id="554155.C5FXV9"/>
<gene>
    <name evidence="3" type="ORF">MCYG_07176</name>
</gene>
<dbReference type="Pfam" id="PF05193">
    <property type="entry name" value="Peptidase_M16_C"/>
    <property type="match status" value="1"/>
</dbReference>
<dbReference type="Proteomes" id="UP000002035">
    <property type="component" value="Unassembled WGS sequence"/>
</dbReference>
<evidence type="ECO:0000313" key="3">
    <source>
        <dbReference type="EMBL" id="EEQ34357.1"/>
    </source>
</evidence>
<dbReference type="FunFam" id="3.30.830.10:FF:000031">
    <property type="entry name" value="Putative zinc metalloprotease"/>
    <property type="match status" value="1"/>
</dbReference>
<protein>
    <submittedName>
        <fullName evidence="3">Cytoplasm protein</fullName>
    </submittedName>
</protein>
<dbReference type="HOGENOM" id="CLU_006065_0_0_1"/>
<dbReference type="FunFam" id="3.30.830.10:FF:000015">
    <property type="entry name" value="Putative zinc metalloprotease"/>
    <property type="match status" value="1"/>
</dbReference>
<dbReference type="OMA" id="CVEGPFW"/>
<feature type="region of interest" description="Disordered" evidence="1">
    <location>
        <begin position="1014"/>
        <end position="1073"/>
    </location>
</feature>